<dbReference type="NCBIfam" id="TIGR00106">
    <property type="entry name" value="MTH1187 family thiamine-binding protein"/>
    <property type="match status" value="1"/>
</dbReference>
<dbReference type="GO" id="GO:0005829">
    <property type="term" value="C:cytosol"/>
    <property type="evidence" value="ECO:0007669"/>
    <property type="project" value="TreeGrafter"/>
</dbReference>
<dbReference type="InterPro" id="IPR029756">
    <property type="entry name" value="MTH1187/YkoF-like"/>
</dbReference>
<comment type="similarity">
    <text evidence="1">Belongs to the UPF0045 family.</text>
</comment>
<feature type="domain" description="Thiamine-binding protein" evidence="3">
    <location>
        <begin position="12"/>
        <end position="104"/>
    </location>
</feature>
<dbReference type="InterPro" id="IPR002767">
    <property type="entry name" value="Thiamine_BP"/>
</dbReference>
<dbReference type="Proteomes" id="UP000298138">
    <property type="component" value="Unassembled WGS sequence"/>
</dbReference>
<dbReference type="InterPro" id="IPR051614">
    <property type="entry name" value="UPF0045_domain"/>
</dbReference>
<dbReference type="Pfam" id="PF01910">
    <property type="entry name" value="Thiamine_BP"/>
    <property type="match status" value="1"/>
</dbReference>
<feature type="region of interest" description="Disordered" evidence="2">
    <location>
        <begin position="84"/>
        <end position="119"/>
    </location>
</feature>
<dbReference type="EMBL" id="ML220176">
    <property type="protein sequence ID" value="TGZ76505.1"/>
    <property type="molecule type" value="Genomic_DNA"/>
</dbReference>
<dbReference type="InParanoid" id="A0A4S2MIF6"/>
<evidence type="ECO:0000256" key="1">
    <source>
        <dbReference type="ARBA" id="ARBA00010272"/>
    </source>
</evidence>
<dbReference type="SUPFAM" id="SSF89957">
    <property type="entry name" value="MTH1187/YkoF-like"/>
    <property type="match status" value="1"/>
</dbReference>
<sequence>MATGTTPAACIADFCLIPMGIGSPSVTPYIAEVQKLLEQCEGITFTMHSFGTTVEGSWDAVTKAIGRAHESMHENGVPRVHSSIRIGTRTDKPQTAQDKVDSVRKYLAESEGKSESSAK</sequence>
<dbReference type="OrthoDB" id="5587367at2759"/>
<keyword evidence="5" id="KW-1185">Reference proteome</keyword>
<evidence type="ECO:0000256" key="2">
    <source>
        <dbReference type="SAM" id="MobiDB-lite"/>
    </source>
</evidence>
<dbReference type="AlphaFoldDB" id="A0A4S2MIF6"/>
<feature type="compositionally biased region" description="Basic and acidic residues" evidence="2">
    <location>
        <begin position="88"/>
        <end position="119"/>
    </location>
</feature>
<dbReference type="PANTHER" id="PTHR33777">
    <property type="entry name" value="UPF0045 PROTEIN ECM15"/>
    <property type="match status" value="1"/>
</dbReference>
<evidence type="ECO:0000313" key="4">
    <source>
        <dbReference type="EMBL" id="TGZ76505.1"/>
    </source>
</evidence>
<name>A0A4S2MIF6_9PEZI</name>
<dbReference type="Gene3D" id="3.30.70.930">
    <property type="match status" value="1"/>
</dbReference>
<evidence type="ECO:0000313" key="5">
    <source>
        <dbReference type="Proteomes" id="UP000298138"/>
    </source>
</evidence>
<reference evidence="4 5" key="1">
    <citation type="submission" date="2019-04" db="EMBL/GenBank/DDBJ databases">
        <title>Comparative genomics and transcriptomics to analyze fruiting body development in filamentous ascomycetes.</title>
        <authorList>
            <consortium name="DOE Joint Genome Institute"/>
            <person name="Lutkenhaus R."/>
            <person name="Traeger S."/>
            <person name="Breuer J."/>
            <person name="Kuo A."/>
            <person name="Lipzen A."/>
            <person name="Pangilinan J."/>
            <person name="Dilworth D."/>
            <person name="Sandor L."/>
            <person name="Poggeler S."/>
            <person name="Barry K."/>
            <person name="Grigoriev I.V."/>
            <person name="Nowrousian M."/>
        </authorList>
    </citation>
    <scope>NUCLEOTIDE SEQUENCE [LARGE SCALE GENOMIC DNA]</scope>
    <source>
        <strain evidence="4 5">CBS 389.68</strain>
    </source>
</reference>
<gene>
    <name evidence="4" type="ORF">EX30DRAFT_344858</name>
</gene>
<evidence type="ECO:0000259" key="3">
    <source>
        <dbReference type="Pfam" id="PF01910"/>
    </source>
</evidence>
<protein>
    <recommendedName>
        <fullName evidence="3">Thiamine-binding protein domain-containing protein</fullName>
    </recommendedName>
</protein>
<proteinExistence type="inferred from homology"/>
<dbReference type="FunCoup" id="A0A4S2MIF6">
    <property type="interactions" value="27"/>
</dbReference>
<dbReference type="PANTHER" id="PTHR33777:SF1">
    <property type="entry name" value="UPF0045 PROTEIN ECM15"/>
    <property type="match status" value="1"/>
</dbReference>
<organism evidence="4 5">
    <name type="scientific">Ascodesmis nigricans</name>
    <dbReference type="NCBI Taxonomy" id="341454"/>
    <lineage>
        <taxon>Eukaryota</taxon>
        <taxon>Fungi</taxon>
        <taxon>Dikarya</taxon>
        <taxon>Ascomycota</taxon>
        <taxon>Pezizomycotina</taxon>
        <taxon>Pezizomycetes</taxon>
        <taxon>Pezizales</taxon>
        <taxon>Ascodesmidaceae</taxon>
        <taxon>Ascodesmis</taxon>
    </lineage>
</organism>
<accession>A0A4S2MIF6</accession>